<dbReference type="PANTHER" id="PTHR37984:SF5">
    <property type="entry name" value="PROTEIN NYNRIN-LIKE"/>
    <property type="match status" value="1"/>
</dbReference>
<dbReference type="PROSITE" id="PS50994">
    <property type="entry name" value="INTEGRASE"/>
    <property type="match status" value="2"/>
</dbReference>
<dbReference type="InterPro" id="IPR001584">
    <property type="entry name" value="Integrase_cat-core"/>
</dbReference>
<evidence type="ECO:0000256" key="6">
    <source>
        <dbReference type="ARBA" id="ARBA00022801"/>
    </source>
</evidence>
<dbReference type="Proteomes" id="UP001235939">
    <property type="component" value="Chromosome X"/>
</dbReference>
<evidence type="ECO:0000256" key="1">
    <source>
        <dbReference type="ARBA" id="ARBA00012493"/>
    </source>
</evidence>
<evidence type="ECO:0000256" key="5">
    <source>
        <dbReference type="ARBA" id="ARBA00022759"/>
    </source>
</evidence>
<feature type="region of interest" description="Disordered" evidence="8">
    <location>
        <begin position="110"/>
        <end position="139"/>
    </location>
</feature>
<keyword evidence="7" id="KW-0695">RNA-directed DNA polymerase</keyword>
<dbReference type="Gene3D" id="3.10.10.10">
    <property type="entry name" value="HIV Type 1 Reverse Transcriptase, subunit A, domain 1"/>
    <property type="match status" value="2"/>
</dbReference>
<dbReference type="Pfam" id="PF00665">
    <property type="entry name" value="rve"/>
    <property type="match status" value="2"/>
</dbReference>
<sequence length="2170" mass="252605">MQTCLFHGNSGRKKKLHTCSFSDKESRGETEETKEERANRFLNLKYIDKDDLEQYFKEKSALAKKLNLDKTLLLEALTDGMPDYLKKYLIAARVQEPSEWYKITTQLKLSTNKEEEPQQPSTSTSTPVKNFNSNSSKAHQYQPFPRTAAATHHQQEPHKSINQPPYPCKICASHQLPNQIHFHRDCPLKNNNHPKRINPGRTLLLFSVFINQISLPRVLDTASSISIIPLKYLNHIYYKILDNSPKERIGQVEGFTYPLYKILVRLSLGKITKYQEMFVCDSPIEYLILGLPTFYIFKLQIDFSKNLLFQNYKFLYSFNPKTDNQKSYATTLCIPDPYYVKNSSLLKINPLCNFNSFDIPTTNVKLIDPNSNPITDSNPFHSMRQPCSITNYNSYLDLSKVDINPNFSNQTISDILHKYKNVFSKHNFDIGHIKTNPICISLLDNIPIAQKPYRTSFYNNAEIQKQITELLKYDIIRPSSSPYSSPALLVNKKSDNPNHPTRLCIDYRKLNQKTVPEHTPIPLIEQIIDRLSQSKIYTILDVKNAYWHIPIDEKDRHKTSFVTQLGCYEWNRLPYGLKNAPSQFERIMNFDIKHIKGLNNIEADMLSRAPVSFYLTYNELKEHQSTEQISSAKIKIQNGLYMINKKGFKRAYVPQTLRHKLLSKVHTKHGHIGTTQMTKIISPHYYWPHMTRDIANYTKHCETCQFNKSRDNRIVYGPLQQMPIATHPNHIFSLDTLGGLHNYGTTRHSIHMIVDHHSRFLWAFPTKSVSTDSYITCLRNLFQINKPEILITDRNAAFLSRKFKHFLDRNNVKHLLTSSHHPETNAKVERLNSTIINRLRCEYNANLKIPWTKYIPKITESYNETVHTTTGFTPKFLYYGIQPQYIGHDTETHTPIEKARKLAIERTIKSHEHSKQLYDIKHPEPIFKEGDQEKSALAKKLNLDKTLLLEALTDGMPDYLKKYLIAARVQEPSEWYKITTQLKLSTNKEEEPQQPSTSTSTPVKNFNSNSSKAHQYQPFPRTAAATHHQQEPHKSINQPPYPCKICASHQLPNQIHFHRDCPLKNNNHPKRINPGRTLLLFSVFINQISLPRVLDTASSISIIPLKYLNHIYYKILDNSPKERIGQVEGFTYPLYKILVRLSLGKITKYQEMFVCDSPIEYLILGLPTFYIFKLQIDFSKNLLFQNYKFLYSFNPKTDNQKSYATTLCIPDPYYVKNSSLLKINPLCNFNSFDIPTTNVKLIDPNSNPITDSNPFHSMRQPCSITNYNSYLDLSKVDINPNFSNQTISDILHKYKNVFSKHNFDIGHIKTNPICISLLDNIPIAQKPYRTSFYNNAEIQKQITELLKYDIIRPSSSPYSSPALLVNKKSDNPNHPTRLCIDYRKLNQKTVPEHTPIPLIEQIIDRLSQSKIYTILDVKNAYWHIPIDEKDRHKTSFVTQLGCYEWNRLPYGLKNAPSQFERIMKSVFTKHNIHYALNYFDDIIIHSKTYEEHIKHLDDILGIFEQEDIKLNLNKCKFLQKEIQFLGYTINSGKYTPNNTNIEAILKLNRPYNIKTLQRFLGTINIYNKFIPHYAQIRAPLNELLLKNAPWLWSAKHEQAFQTLKNSLISQPVLYIYDPSKPCHLFTDASSLGVAGVLKQPDEQGILHPIGYFSRKLHPYEQNYTASEIETLAIINSVQRFHTYLHNIHFTLHTDHLPLKWIKNVKNPQGRLFRWSLILSQYSFDIKHIKGLNNIEADMLSRAPVSFYLTYNELKEHQSTEQISSAKIKIQNGLYMINKKGFKRAYVPQTLRHKLLSKVHTKHGHIGTTQMTKIISPHYYWPHMTRDIANYTKHCETCQFNKSRDNRIVYGPLQQMPIATHPNHIFSLDTLGGLHNYGTTRHSIHMIVDHHSRFLWAFPTKSVSTDSYITCLRNLFQINKPEILITDRNAAFLSRKFKHFLDRNNVKHLLTSSHHPETNAKVERLNSTIINRLRCEYNANLKIPWTKYIPKITESYNETVHTTTGFTPKFLYYGIQPQYIGHDTETHTPIEKARKLAIERTIKSHEHSKQLYDIKHPEPIFKEGDQVLVKTFIYPNTGKLTQRYIGPFTILKQLSPVTYEIDKPNIPQRKQTEIIHSNKLKFFYPGADFLLHYSTNIENDFIVNQNSNTKLIDIDDKPCFFTGRPYFGHGQ</sequence>
<organism evidence="11 12">
    <name type="scientific">Cordylochernes scorpioides</name>
    <dbReference type="NCBI Taxonomy" id="51811"/>
    <lineage>
        <taxon>Eukaryota</taxon>
        <taxon>Metazoa</taxon>
        <taxon>Ecdysozoa</taxon>
        <taxon>Arthropoda</taxon>
        <taxon>Chelicerata</taxon>
        <taxon>Arachnida</taxon>
        <taxon>Pseudoscorpiones</taxon>
        <taxon>Cheliferoidea</taxon>
        <taxon>Chernetidae</taxon>
        <taxon>Cordylochernes</taxon>
    </lineage>
</organism>
<dbReference type="InterPro" id="IPR054465">
    <property type="entry name" value="Integrase_p58-like_C"/>
</dbReference>
<feature type="domain" description="Integrase catalytic" evidence="10">
    <location>
        <begin position="724"/>
        <end position="882"/>
    </location>
</feature>
<feature type="compositionally biased region" description="Polar residues" evidence="8">
    <location>
        <begin position="993"/>
        <end position="1014"/>
    </location>
</feature>
<dbReference type="Pfam" id="PF17917">
    <property type="entry name" value="RT_RNaseH"/>
    <property type="match status" value="1"/>
</dbReference>
<dbReference type="Gene3D" id="1.10.340.70">
    <property type="match status" value="2"/>
</dbReference>
<name>A0ABY6LYX1_9ARAC</name>
<dbReference type="PROSITE" id="PS50878">
    <property type="entry name" value="RT_POL"/>
    <property type="match status" value="1"/>
</dbReference>
<evidence type="ECO:0000259" key="9">
    <source>
        <dbReference type="PROSITE" id="PS50878"/>
    </source>
</evidence>
<dbReference type="Gene3D" id="2.40.70.10">
    <property type="entry name" value="Acid Proteases"/>
    <property type="match status" value="2"/>
</dbReference>
<dbReference type="EC" id="2.7.7.49" evidence="1"/>
<dbReference type="Pfam" id="PF22938">
    <property type="entry name" value="Integrase_p58_C"/>
    <property type="match status" value="1"/>
</dbReference>
<dbReference type="InterPro" id="IPR041373">
    <property type="entry name" value="RT_RNaseH"/>
</dbReference>
<keyword evidence="2" id="KW-0808">Transferase</keyword>
<feature type="domain" description="Integrase catalytic" evidence="10">
    <location>
        <begin position="1857"/>
        <end position="2015"/>
    </location>
</feature>
<evidence type="ECO:0000259" key="10">
    <source>
        <dbReference type="PROSITE" id="PS50994"/>
    </source>
</evidence>
<dbReference type="PANTHER" id="PTHR37984">
    <property type="entry name" value="PROTEIN CBG26694"/>
    <property type="match status" value="1"/>
</dbReference>
<evidence type="ECO:0000256" key="2">
    <source>
        <dbReference type="ARBA" id="ARBA00022679"/>
    </source>
</evidence>
<dbReference type="InterPro" id="IPR043128">
    <property type="entry name" value="Rev_trsase/Diguanyl_cyclase"/>
</dbReference>
<feature type="domain" description="Reverse transcriptase" evidence="9">
    <location>
        <begin position="1346"/>
        <end position="1529"/>
    </location>
</feature>
<gene>
    <name evidence="11" type="ORF">LAZ67_X004243</name>
</gene>
<dbReference type="InterPro" id="IPR021109">
    <property type="entry name" value="Peptidase_aspartic_dom_sf"/>
</dbReference>
<dbReference type="Gene3D" id="3.30.420.10">
    <property type="entry name" value="Ribonuclease H-like superfamily/Ribonuclease H"/>
    <property type="match status" value="2"/>
</dbReference>
<dbReference type="InterPro" id="IPR050951">
    <property type="entry name" value="Retrovirus_Pol_polyprotein"/>
</dbReference>
<dbReference type="SUPFAM" id="SSF53098">
    <property type="entry name" value="Ribonuclease H-like"/>
    <property type="match status" value="2"/>
</dbReference>
<dbReference type="SUPFAM" id="SSF56672">
    <property type="entry name" value="DNA/RNA polymerases"/>
    <property type="match status" value="2"/>
</dbReference>
<dbReference type="InterPro" id="IPR041588">
    <property type="entry name" value="Integrase_H2C2"/>
</dbReference>
<evidence type="ECO:0000256" key="8">
    <source>
        <dbReference type="SAM" id="MobiDB-lite"/>
    </source>
</evidence>
<keyword evidence="12" id="KW-1185">Reference proteome</keyword>
<evidence type="ECO:0000313" key="11">
    <source>
        <dbReference type="EMBL" id="UYV85010.1"/>
    </source>
</evidence>
<keyword evidence="6" id="KW-0378">Hydrolase</keyword>
<dbReference type="InterPro" id="IPR043502">
    <property type="entry name" value="DNA/RNA_pol_sf"/>
</dbReference>
<accession>A0ABY6LYX1</accession>
<dbReference type="Pfam" id="PF00078">
    <property type="entry name" value="RVT_1"/>
    <property type="match status" value="2"/>
</dbReference>
<protein>
    <recommendedName>
        <fullName evidence="1">RNA-directed DNA polymerase</fullName>
        <ecNumber evidence="1">2.7.7.49</ecNumber>
    </recommendedName>
</protein>
<keyword evidence="3" id="KW-0548">Nucleotidyltransferase</keyword>
<proteinExistence type="predicted"/>
<evidence type="ECO:0000256" key="4">
    <source>
        <dbReference type="ARBA" id="ARBA00022722"/>
    </source>
</evidence>
<evidence type="ECO:0000256" key="7">
    <source>
        <dbReference type="ARBA" id="ARBA00022918"/>
    </source>
</evidence>
<dbReference type="InterPro" id="IPR012337">
    <property type="entry name" value="RNaseH-like_sf"/>
</dbReference>
<dbReference type="CDD" id="cd09274">
    <property type="entry name" value="RNase_HI_RT_Ty3"/>
    <property type="match status" value="1"/>
</dbReference>
<dbReference type="CDD" id="cd01647">
    <property type="entry name" value="RT_LTR"/>
    <property type="match status" value="2"/>
</dbReference>
<dbReference type="Gene3D" id="3.30.70.270">
    <property type="match status" value="3"/>
</dbReference>
<feature type="compositionally biased region" description="Polar residues" evidence="8">
    <location>
        <begin position="118"/>
        <end position="139"/>
    </location>
</feature>
<dbReference type="SUPFAM" id="SSF50630">
    <property type="entry name" value="Acid proteases"/>
    <property type="match status" value="2"/>
</dbReference>
<dbReference type="Pfam" id="PF17921">
    <property type="entry name" value="Integrase_H2C2"/>
    <property type="match status" value="2"/>
</dbReference>
<dbReference type="InterPro" id="IPR036397">
    <property type="entry name" value="RNaseH_sf"/>
</dbReference>
<dbReference type="InterPro" id="IPR000477">
    <property type="entry name" value="RT_dom"/>
</dbReference>
<reference evidence="11 12" key="1">
    <citation type="submission" date="2022-03" db="EMBL/GenBank/DDBJ databases">
        <title>A chromosomal length assembly of Cordylochernes scorpioides.</title>
        <authorList>
            <person name="Zeh D."/>
            <person name="Zeh J."/>
        </authorList>
    </citation>
    <scope>NUCLEOTIDE SEQUENCE [LARGE SCALE GENOMIC DNA]</scope>
    <source>
        <strain evidence="11">IN4F17</strain>
        <tissue evidence="11">Whole Body</tissue>
    </source>
</reference>
<dbReference type="EMBL" id="CP092886">
    <property type="protein sequence ID" value="UYV85010.1"/>
    <property type="molecule type" value="Genomic_DNA"/>
</dbReference>
<keyword evidence="5" id="KW-0255">Endonuclease</keyword>
<evidence type="ECO:0000256" key="3">
    <source>
        <dbReference type="ARBA" id="ARBA00022695"/>
    </source>
</evidence>
<feature type="region of interest" description="Disordered" evidence="8">
    <location>
        <begin position="985"/>
        <end position="1014"/>
    </location>
</feature>
<evidence type="ECO:0000313" key="12">
    <source>
        <dbReference type="Proteomes" id="UP001235939"/>
    </source>
</evidence>
<keyword evidence="4" id="KW-0540">Nuclease</keyword>